<evidence type="ECO:0000313" key="9">
    <source>
        <dbReference type="Proteomes" id="UP000308632"/>
    </source>
</evidence>
<dbReference type="Gene3D" id="3.40.640.10">
    <property type="entry name" value="Type I PLP-dependent aspartate aminotransferase-like (Major domain)"/>
    <property type="match status" value="1"/>
</dbReference>
<keyword evidence="8" id="KW-0032">Aminotransferase</keyword>
<comment type="cofactor">
    <cofactor evidence="1 6 7">
        <name>pyridoxal 5'-phosphate</name>
        <dbReference type="ChEBI" id="CHEBI:597326"/>
    </cofactor>
</comment>
<comment type="caution">
    <text evidence="8">The sequence shown here is derived from an EMBL/GenBank/DDBJ whole genome shotgun (WGS) entry which is preliminary data.</text>
</comment>
<gene>
    <name evidence="8" type="ORF">E4U92_18695</name>
</gene>
<dbReference type="AlphaFoldDB" id="A0A4U5WZG9"/>
<accession>A0A4U5WZG9</accession>
<dbReference type="InterPro" id="IPR002129">
    <property type="entry name" value="PyrdxlP-dep_de-COase"/>
</dbReference>
<protein>
    <submittedName>
        <fullName evidence="8">Aspartate aminotransferase family protein</fullName>
    </submittedName>
</protein>
<dbReference type="EMBL" id="SZPR01000015">
    <property type="protein sequence ID" value="TKT08044.1"/>
    <property type="molecule type" value="Genomic_DNA"/>
</dbReference>
<dbReference type="GO" id="GO:0004058">
    <property type="term" value="F:aromatic-L-amino-acid decarboxylase activity"/>
    <property type="evidence" value="ECO:0007669"/>
    <property type="project" value="UniProtKB-ARBA"/>
</dbReference>
<dbReference type="GO" id="GO:0030170">
    <property type="term" value="F:pyridoxal phosphate binding"/>
    <property type="evidence" value="ECO:0007669"/>
    <property type="project" value="InterPro"/>
</dbReference>
<keyword evidence="5 7" id="KW-0456">Lyase</keyword>
<proteinExistence type="inferred from homology"/>
<dbReference type="InterPro" id="IPR015422">
    <property type="entry name" value="PyrdxlP-dep_Trfase_small"/>
</dbReference>
<evidence type="ECO:0000256" key="7">
    <source>
        <dbReference type="RuleBase" id="RU000382"/>
    </source>
</evidence>
<evidence type="ECO:0000256" key="1">
    <source>
        <dbReference type="ARBA" id="ARBA00001933"/>
    </source>
</evidence>
<dbReference type="GO" id="GO:0008483">
    <property type="term" value="F:transaminase activity"/>
    <property type="evidence" value="ECO:0007669"/>
    <property type="project" value="UniProtKB-KW"/>
</dbReference>
<evidence type="ECO:0000256" key="4">
    <source>
        <dbReference type="ARBA" id="ARBA00022898"/>
    </source>
</evidence>
<evidence type="ECO:0000256" key="3">
    <source>
        <dbReference type="ARBA" id="ARBA00022793"/>
    </source>
</evidence>
<evidence type="ECO:0000256" key="6">
    <source>
        <dbReference type="PIRSR" id="PIRSR602129-50"/>
    </source>
</evidence>
<dbReference type="Proteomes" id="UP000308632">
    <property type="component" value="Unassembled WGS sequence"/>
</dbReference>
<organism evidence="8 9">
    <name type="scientific">Streptomyces galbus</name>
    <dbReference type="NCBI Taxonomy" id="33898"/>
    <lineage>
        <taxon>Bacteria</taxon>
        <taxon>Bacillati</taxon>
        <taxon>Actinomycetota</taxon>
        <taxon>Actinomycetes</taxon>
        <taxon>Kitasatosporales</taxon>
        <taxon>Streptomycetaceae</taxon>
        <taxon>Streptomyces</taxon>
    </lineage>
</organism>
<feature type="modified residue" description="N6-(pyridoxal phosphate)lysine" evidence="6">
    <location>
        <position position="291"/>
    </location>
</feature>
<name>A0A4U5WZG9_STRGB</name>
<dbReference type="PANTHER" id="PTHR11999">
    <property type="entry name" value="GROUP II PYRIDOXAL-5-PHOSPHATE DECARBOXYLASE"/>
    <property type="match status" value="1"/>
</dbReference>
<keyword evidence="4 6" id="KW-0663">Pyridoxal phosphate</keyword>
<reference evidence="8 9" key="1">
    <citation type="submission" date="2019-04" db="EMBL/GenBank/DDBJ databases">
        <title>Streptomyces lasaliensis sp.nov., an Actinomycete isolated from soil which produces the polyether antibiotic lasalocid.</title>
        <authorList>
            <person name="Erwin G."/>
            <person name="Haber C."/>
        </authorList>
    </citation>
    <scope>NUCLEOTIDE SEQUENCE [LARGE SCALE GENOMIC DNA]</scope>
    <source>
        <strain evidence="8 9">DSM 40089</strain>
    </source>
</reference>
<comment type="similarity">
    <text evidence="2 7">Belongs to the group II decarboxylase family.</text>
</comment>
<dbReference type="GO" id="GO:0019752">
    <property type="term" value="P:carboxylic acid metabolic process"/>
    <property type="evidence" value="ECO:0007669"/>
    <property type="project" value="InterPro"/>
</dbReference>
<sequence>MLHDNIEQEIALLTEADRRARAYTAGIGHRPVFPSSDSLEGLSQFEEELPARGLGDASTLALLDDAGSPAAVESNGSRYFGFVVGATLPVAAAADRLVLAWDNGALGQVTSPVGAAVEKTAARWLLEILDLPRESAVGFVTSATSGTLIALASARRTLLARHGWDLDRRGLRAAPPLRIVTSALVHVVVKKALRVLGFGTDDVIVAPVDEHGRIDPAQMPELDERTIVILQAGEVNTGEFDPFSSIIPAARAAGAWVHVDGAFGLWARASAHAALTVGVDAADSWTVDGHKWLNTPYDSAMVIVRDASALTATMTSDATYTQADDDAQRNRTMEFSRRARGVPVWAALRALGRDGVADLIERTTALASHGAAGLRAAGYTVVNRVVLNQIIAKAATPQETLRITAAAQSSGAVWFGTSRWQGDPVMRISVSSWRTTTEDMDALVALLSSLRT</sequence>
<dbReference type="InterPro" id="IPR015421">
    <property type="entry name" value="PyrdxlP-dep_Trfase_major"/>
</dbReference>
<keyword evidence="3" id="KW-0210">Decarboxylase</keyword>
<dbReference type="PANTHER" id="PTHR11999:SF70">
    <property type="entry name" value="MIP05841P"/>
    <property type="match status" value="1"/>
</dbReference>
<dbReference type="Pfam" id="PF00282">
    <property type="entry name" value="Pyridoxal_deC"/>
    <property type="match status" value="1"/>
</dbReference>
<dbReference type="InterPro" id="IPR015424">
    <property type="entry name" value="PyrdxlP-dep_Trfase"/>
</dbReference>
<evidence type="ECO:0000256" key="5">
    <source>
        <dbReference type="ARBA" id="ARBA00023239"/>
    </source>
</evidence>
<evidence type="ECO:0000256" key="2">
    <source>
        <dbReference type="ARBA" id="ARBA00009533"/>
    </source>
</evidence>
<dbReference type="SUPFAM" id="SSF53383">
    <property type="entry name" value="PLP-dependent transferases"/>
    <property type="match status" value="1"/>
</dbReference>
<dbReference type="RefSeq" id="WP_137301581.1">
    <property type="nucleotide sequence ID" value="NZ_BMVD01000008.1"/>
</dbReference>
<evidence type="ECO:0000313" key="8">
    <source>
        <dbReference type="EMBL" id="TKT08044.1"/>
    </source>
</evidence>
<dbReference type="InterPro" id="IPR010977">
    <property type="entry name" value="Aromatic_deC"/>
</dbReference>
<dbReference type="Gene3D" id="3.90.1150.10">
    <property type="entry name" value="Aspartate Aminotransferase, domain 1"/>
    <property type="match status" value="1"/>
</dbReference>
<keyword evidence="8" id="KW-0808">Transferase</keyword>